<evidence type="ECO:0000313" key="1">
    <source>
        <dbReference type="EMBL" id="VDO71818.1"/>
    </source>
</evidence>
<dbReference type="AlphaFoldDB" id="A0A3P8B5I5"/>
<sequence>MTNTESSIYTTKYVQPSSTLQGVPFVSSLSLGSNLSGSSVFTSGFYSDNGFSDFSSPDIFSSSDDGFGVVNISDSGLLTRDIDFPNFNYDTSINPVSFNSEFDYFSSPRLPVFGNSYDDNYNNCHPVHENDCHSLENYVPFYDYNKVIVLRLFKCCQHLYSCNIEYCHINVFVKQLCDKYFQY</sequence>
<organism evidence="1 2">
    <name type="scientific">Schistosoma mattheei</name>
    <dbReference type="NCBI Taxonomy" id="31246"/>
    <lineage>
        <taxon>Eukaryota</taxon>
        <taxon>Metazoa</taxon>
        <taxon>Spiralia</taxon>
        <taxon>Lophotrochozoa</taxon>
        <taxon>Platyhelminthes</taxon>
        <taxon>Trematoda</taxon>
        <taxon>Digenea</taxon>
        <taxon>Strigeidida</taxon>
        <taxon>Schistosomatoidea</taxon>
        <taxon>Schistosomatidae</taxon>
        <taxon>Schistosoma</taxon>
    </lineage>
</organism>
<evidence type="ECO:0000313" key="2">
    <source>
        <dbReference type="Proteomes" id="UP000269396"/>
    </source>
</evidence>
<accession>A0A3P8B5I5</accession>
<reference evidence="1 2" key="1">
    <citation type="submission" date="2018-11" db="EMBL/GenBank/DDBJ databases">
        <authorList>
            <consortium name="Pathogen Informatics"/>
        </authorList>
    </citation>
    <scope>NUCLEOTIDE SEQUENCE [LARGE SCALE GENOMIC DNA]</scope>
    <source>
        <strain>Denwood</strain>
        <strain evidence="2">Zambia</strain>
    </source>
</reference>
<gene>
    <name evidence="1" type="ORF">SMTD_LOCUS627</name>
</gene>
<keyword evidence="2" id="KW-1185">Reference proteome</keyword>
<dbReference type="EMBL" id="UZAL01000584">
    <property type="protein sequence ID" value="VDO71818.1"/>
    <property type="molecule type" value="Genomic_DNA"/>
</dbReference>
<protein>
    <submittedName>
        <fullName evidence="1">Uncharacterized protein</fullName>
    </submittedName>
</protein>
<dbReference type="Proteomes" id="UP000269396">
    <property type="component" value="Unassembled WGS sequence"/>
</dbReference>
<proteinExistence type="predicted"/>
<name>A0A3P8B5I5_9TREM</name>